<dbReference type="InterPro" id="IPR005064">
    <property type="entry name" value="BUG"/>
</dbReference>
<comment type="similarity">
    <text evidence="1">Belongs to the UPF0065 (bug) family.</text>
</comment>
<accession>A0A532UN98</accession>
<protein>
    <recommendedName>
        <fullName evidence="4">Tripartite tricarboxylate transporter substrate-binding protein</fullName>
    </recommendedName>
</protein>
<evidence type="ECO:0000256" key="1">
    <source>
        <dbReference type="ARBA" id="ARBA00006987"/>
    </source>
</evidence>
<dbReference type="Proteomes" id="UP000319619">
    <property type="component" value="Unassembled WGS sequence"/>
</dbReference>
<organism evidence="2 3">
    <name type="scientific">candidate division LCP-89 bacterium B3_LCP</name>
    <dbReference type="NCBI Taxonomy" id="2012998"/>
    <lineage>
        <taxon>Bacteria</taxon>
        <taxon>Pseudomonadati</taxon>
        <taxon>Bacteria division LCP-89</taxon>
    </lineage>
</organism>
<dbReference type="PANTHER" id="PTHR42928:SF5">
    <property type="entry name" value="BLR1237 PROTEIN"/>
    <property type="match status" value="1"/>
</dbReference>
<evidence type="ECO:0000313" key="2">
    <source>
        <dbReference type="EMBL" id="TKJ36327.1"/>
    </source>
</evidence>
<gene>
    <name evidence="2" type="ORF">CEE37_15100</name>
</gene>
<evidence type="ECO:0000313" key="3">
    <source>
        <dbReference type="Proteomes" id="UP000319619"/>
    </source>
</evidence>
<comment type="caution">
    <text evidence="2">The sequence shown here is derived from an EMBL/GenBank/DDBJ whole genome shotgun (WGS) entry which is preliminary data.</text>
</comment>
<sequence>MAVGLIVSSAQAEWQPKGPIKLWIGFGAGGGTDTQARSLAAELENLRGWRIIPENKAGGGGAVMAASLKNAPADGQTIGLRQEAQIRAVEKKLEQNQEEKKHVR</sequence>
<dbReference type="PANTHER" id="PTHR42928">
    <property type="entry name" value="TRICARBOXYLATE-BINDING PROTEIN"/>
    <property type="match status" value="1"/>
</dbReference>
<evidence type="ECO:0008006" key="4">
    <source>
        <dbReference type="Google" id="ProtNLM"/>
    </source>
</evidence>
<dbReference type="AlphaFoldDB" id="A0A532UN98"/>
<proteinExistence type="inferred from homology"/>
<name>A0A532UN98_UNCL8</name>
<reference evidence="2 3" key="1">
    <citation type="submission" date="2017-06" db="EMBL/GenBank/DDBJ databases">
        <title>Novel microbial phyla capable of carbon fixation and sulfur reduction in deep-sea sediments.</title>
        <authorList>
            <person name="Huang J."/>
            <person name="Baker B."/>
            <person name="Wang Y."/>
        </authorList>
    </citation>
    <scope>NUCLEOTIDE SEQUENCE [LARGE SCALE GENOMIC DNA]</scope>
    <source>
        <strain evidence="2">B3_LCP</strain>
    </source>
</reference>
<dbReference type="Gene3D" id="3.40.190.150">
    <property type="entry name" value="Bordetella uptake gene, domain 1"/>
    <property type="match status" value="1"/>
</dbReference>
<dbReference type="InterPro" id="IPR042100">
    <property type="entry name" value="Bug_dom1"/>
</dbReference>
<dbReference type="EMBL" id="NJBN01000018">
    <property type="protein sequence ID" value="TKJ36327.1"/>
    <property type="molecule type" value="Genomic_DNA"/>
</dbReference>